<dbReference type="EMBL" id="AP008232">
    <property type="protein sequence ID" value="BAE74219.1"/>
    <property type="molecule type" value="Genomic_DNA"/>
</dbReference>
<name>Q2NUF6_SODGM</name>
<gene>
    <name evidence="1" type="ordered locus">SG0944</name>
</gene>
<reference evidence="1 2" key="1">
    <citation type="journal article" date="2006" name="Genome Res.">
        <title>Massive genome erosion and functional adaptations provide insights into the symbiotic lifestyle of Sodalis glossinidius in the tsetse host.</title>
        <authorList>
            <person name="Toh H."/>
            <person name="Weiss B.L."/>
            <person name="Perkin S.A.H."/>
            <person name="Yamashita A."/>
            <person name="Oshima K."/>
            <person name="Hattori M."/>
            <person name="Aksoy S."/>
        </authorList>
    </citation>
    <scope>NUCLEOTIDE SEQUENCE [LARGE SCALE GENOMIC DNA]</scope>
    <source>
        <strain evidence="2">morsitans</strain>
    </source>
</reference>
<accession>Q2NUF6</accession>
<dbReference type="HOGENOM" id="CLU_1757617_0_0_6"/>
<dbReference type="AlphaFoldDB" id="Q2NUF6"/>
<evidence type="ECO:0000313" key="2">
    <source>
        <dbReference type="Proteomes" id="UP000001932"/>
    </source>
</evidence>
<dbReference type="Proteomes" id="UP000001932">
    <property type="component" value="Chromosome"/>
</dbReference>
<dbReference type="KEGG" id="sgl:SG0944"/>
<evidence type="ECO:0000313" key="1">
    <source>
        <dbReference type="EMBL" id="BAE74219.1"/>
    </source>
</evidence>
<sequence>MTNVHLTLTMKKNIRLLKHLIIDDITVSRNYEYLCRTVGRFQRLLKSKDSKIFLLIFRHHIDLDLYFDELYDALASKTKNFSLICISLDEFKSDDIYKIKNTSKKFIIFYTLSTKSDESKGAIFDSIIDDCLVISTFQQYKCNLKDKI</sequence>
<protein>
    <submittedName>
        <fullName evidence="1">Uncharacterized protein</fullName>
    </submittedName>
</protein>
<organism evidence="1 2">
    <name type="scientific">Sodalis glossinidius (strain morsitans)</name>
    <dbReference type="NCBI Taxonomy" id="343509"/>
    <lineage>
        <taxon>Bacteria</taxon>
        <taxon>Pseudomonadati</taxon>
        <taxon>Pseudomonadota</taxon>
        <taxon>Gammaproteobacteria</taxon>
        <taxon>Enterobacterales</taxon>
        <taxon>Bruguierivoracaceae</taxon>
        <taxon>Sodalis</taxon>
    </lineage>
</organism>
<keyword evidence="2" id="KW-1185">Reference proteome</keyword>
<proteinExistence type="predicted"/>